<organism evidence="11 12">
    <name type="scientific">Callosobruchus maculatus</name>
    <name type="common">Southern cowpea weevil</name>
    <name type="synonym">Pulse bruchid</name>
    <dbReference type="NCBI Taxonomy" id="64391"/>
    <lineage>
        <taxon>Eukaryota</taxon>
        <taxon>Metazoa</taxon>
        <taxon>Ecdysozoa</taxon>
        <taxon>Arthropoda</taxon>
        <taxon>Hexapoda</taxon>
        <taxon>Insecta</taxon>
        <taxon>Pterygota</taxon>
        <taxon>Neoptera</taxon>
        <taxon>Endopterygota</taxon>
        <taxon>Coleoptera</taxon>
        <taxon>Polyphaga</taxon>
        <taxon>Cucujiformia</taxon>
        <taxon>Chrysomeloidea</taxon>
        <taxon>Chrysomelidae</taxon>
        <taxon>Bruchinae</taxon>
        <taxon>Bruchini</taxon>
        <taxon>Callosobruchus</taxon>
    </lineage>
</organism>
<feature type="transmembrane region" description="Helical" evidence="10">
    <location>
        <begin position="12"/>
        <end position="32"/>
    </location>
</feature>
<comment type="subcellular location">
    <subcellularLocation>
        <location evidence="1">Cell membrane</location>
        <topology evidence="1">Multi-pass membrane protein</topology>
    </subcellularLocation>
</comment>
<dbReference type="GO" id="GO:0005549">
    <property type="term" value="F:odorant binding"/>
    <property type="evidence" value="ECO:0007669"/>
    <property type="project" value="InterPro"/>
</dbReference>
<reference evidence="11 12" key="1">
    <citation type="submission" date="2019-01" db="EMBL/GenBank/DDBJ databases">
        <authorList>
            <person name="Sayadi A."/>
        </authorList>
    </citation>
    <scope>NUCLEOTIDE SEQUENCE [LARGE SCALE GENOMIC DNA]</scope>
</reference>
<evidence type="ECO:0000256" key="6">
    <source>
        <dbReference type="ARBA" id="ARBA00022989"/>
    </source>
</evidence>
<name>A0A653DLB5_CALMS</name>
<dbReference type="PROSITE" id="PS51257">
    <property type="entry name" value="PROKAR_LIPOPROTEIN"/>
    <property type="match status" value="1"/>
</dbReference>
<evidence type="ECO:0000313" key="11">
    <source>
        <dbReference type="EMBL" id="VEN60814.1"/>
    </source>
</evidence>
<dbReference type="Proteomes" id="UP000410492">
    <property type="component" value="Unassembled WGS sequence"/>
</dbReference>
<dbReference type="GO" id="GO:0007165">
    <property type="term" value="P:signal transduction"/>
    <property type="evidence" value="ECO:0007669"/>
    <property type="project" value="UniProtKB-KW"/>
</dbReference>
<keyword evidence="6 10" id="KW-1133">Transmembrane helix</keyword>
<dbReference type="GO" id="GO:0005886">
    <property type="term" value="C:plasma membrane"/>
    <property type="evidence" value="ECO:0007669"/>
    <property type="project" value="UniProtKB-SubCell"/>
</dbReference>
<dbReference type="EMBL" id="CAACVG010012767">
    <property type="protein sequence ID" value="VEN60814.1"/>
    <property type="molecule type" value="Genomic_DNA"/>
</dbReference>
<keyword evidence="2" id="KW-1003">Cell membrane</keyword>
<evidence type="ECO:0000256" key="5">
    <source>
        <dbReference type="ARBA" id="ARBA00022725"/>
    </source>
</evidence>
<dbReference type="AlphaFoldDB" id="A0A653DLB5"/>
<keyword evidence="12" id="KW-1185">Reference proteome</keyword>
<evidence type="ECO:0000256" key="8">
    <source>
        <dbReference type="ARBA" id="ARBA00023170"/>
    </source>
</evidence>
<evidence type="ECO:0000256" key="1">
    <source>
        <dbReference type="ARBA" id="ARBA00004651"/>
    </source>
</evidence>
<dbReference type="Pfam" id="PF02949">
    <property type="entry name" value="7tm_6"/>
    <property type="match status" value="1"/>
</dbReference>
<evidence type="ECO:0008006" key="13">
    <source>
        <dbReference type="Google" id="ProtNLM"/>
    </source>
</evidence>
<protein>
    <recommendedName>
        <fullName evidence="13">Odorant receptor</fullName>
    </recommendedName>
</protein>
<gene>
    <name evidence="11" type="ORF">CALMAC_LOCUS18387</name>
</gene>
<evidence type="ECO:0000256" key="4">
    <source>
        <dbReference type="ARBA" id="ARBA00022692"/>
    </source>
</evidence>
<dbReference type="PANTHER" id="PTHR21137">
    <property type="entry name" value="ODORANT RECEPTOR"/>
    <property type="match status" value="1"/>
</dbReference>
<evidence type="ECO:0000256" key="3">
    <source>
        <dbReference type="ARBA" id="ARBA00022606"/>
    </source>
</evidence>
<dbReference type="OrthoDB" id="6671793at2759"/>
<evidence type="ECO:0000256" key="10">
    <source>
        <dbReference type="SAM" id="Phobius"/>
    </source>
</evidence>
<sequence length="160" mass="18462">MAALNKTIEITTYWYIFVTSCTLTAFVCTAMFSEGETLLYQAYRPPGVTYYMALGIQGFTGFTHIINGIFPFDVLFMIMLSCTALQFRLLNEELQTLFDVDRDTGKADLQFRKKLQRCITHYDFLLQYAKTINDELSIPLTFSLVTMFGCHTVEMYRLAK</sequence>
<evidence type="ECO:0000313" key="12">
    <source>
        <dbReference type="Proteomes" id="UP000410492"/>
    </source>
</evidence>
<evidence type="ECO:0000256" key="2">
    <source>
        <dbReference type="ARBA" id="ARBA00022475"/>
    </source>
</evidence>
<keyword evidence="9" id="KW-0807">Transducer</keyword>
<keyword evidence="3" id="KW-0716">Sensory transduction</keyword>
<accession>A0A653DLB5</accession>
<evidence type="ECO:0000256" key="9">
    <source>
        <dbReference type="ARBA" id="ARBA00023224"/>
    </source>
</evidence>
<keyword evidence="5" id="KW-0552">Olfaction</keyword>
<keyword evidence="7 10" id="KW-0472">Membrane</keyword>
<dbReference type="GO" id="GO:0004984">
    <property type="term" value="F:olfactory receptor activity"/>
    <property type="evidence" value="ECO:0007669"/>
    <property type="project" value="InterPro"/>
</dbReference>
<dbReference type="PANTHER" id="PTHR21137:SF35">
    <property type="entry name" value="ODORANT RECEPTOR 19A-RELATED"/>
    <property type="match status" value="1"/>
</dbReference>
<keyword evidence="8" id="KW-0675">Receptor</keyword>
<feature type="transmembrane region" description="Helical" evidence="10">
    <location>
        <begin position="52"/>
        <end position="80"/>
    </location>
</feature>
<proteinExistence type="predicted"/>
<dbReference type="InterPro" id="IPR004117">
    <property type="entry name" value="7tm6_olfct_rcpt"/>
</dbReference>
<feature type="non-terminal residue" evidence="11">
    <location>
        <position position="160"/>
    </location>
</feature>
<evidence type="ECO:0000256" key="7">
    <source>
        <dbReference type="ARBA" id="ARBA00023136"/>
    </source>
</evidence>
<keyword evidence="4 10" id="KW-0812">Transmembrane</keyword>